<keyword evidence="2" id="KW-1185">Reference proteome</keyword>
<dbReference type="EMBL" id="BAAAYN010000019">
    <property type="protein sequence ID" value="GAA3387780.1"/>
    <property type="molecule type" value="Genomic_DNA"/>
</dbReference>
<gene>
    <name evidence="1" type="ORF">GCM10020369_31510</name>
</gene>
<organism evidence="1 2">
    <name type="scientific">Cryptosporangium minutisporangium</name>
    <dbReference type="NCBI Taxonomy" id="113569"/>
    <lineage>
        <taxon>Bacteria</taxon>
        <taxon>Bacillati</taxon>
        <taxon>Actinomycetota</taxon>
        <taxon>Actinomycetes</taxon>
        <taxon>Cryptosporangiales</taxon>
        <taxon>Cryptosporangiaceae</taxon>
        <taxon>Cryptosporangium</taxon>
    </lineage>
</organism>
<protein>
    <submittedName>
        <fullName evidence="1">DUF1269 domain-containing protein</fullName>
    </submittedName>
</protein>
<reference evidence="2" key="1">
    <citation type="journal article" date="2019" name="Int. J. Syst. Evol. Microbiol.">
        <title>The Global Catalogue of Microorganisms (GCM) 10K type strain sequencing project: providing services to taxonomists for standard genome sequencing and annotation.</title>
        <authorList>
            <consortium name="The Broad Institute Genomics Platform"/>
            <consortium name="The Broad Institute Genome Sequencing Center for Infectious Disease"/>
            <person name="Wu L."/>
            <person name="Ma J."/>
        </authorList>
    </citation>
    <scope>NUCLEOTIDE SEQUENCE [LARGE SCALE GENOMIC DNA]</scope>
    <source>
        <strain evidence="2">JCM 9458</strain>
    </source>
</reference>
<dbReference type="RefSeq" id="WP_345728846.1">
    <property type="nucleotide sequence ID" value="NZ_BAAAYN010000019.1"/>
</dbReference>
<accession>A0ABP6SXC9</accession>
<proteinExistence type="predicted"/>
<evidence type="ECO:0000313" key="2">
    <source>
        <dbReference type="Proteomes" id="UP001501676"/>
    </source>
</evidence>
<comment type="caution">
    <text evidence="1">The sequence shown here is derived from an EMBL/GenBank/DDBJ whole genome shotgun (WGS) entry which is preliminary data.</text>
</comment>
<sequence length="160" mass="16585">MAPVQVLVVGFDRPAFSGEVLAELTRLRHAGIVRLIDLLLVARAADGTLETLTAPAGVGAGLGGLAIRLLARPEVEADGEEQGPESDPSGTWAWSLADAVPAGSAAAVALIEHLWAEPLAAAIRRAGGTSLNETWLATYDLARLEALVAQRPTSDVSMSQ</sequence>
<name>A0ABP6SXC9_9ACTN</name>
<evidence type="ECO:0000313" key="1">
    <source>
        <dbReference type="EMBL" id="GAA3387780.1"/>
    </source>
</evidence>
<dbReference type="Proteomes" id="UP001501676">
    <property type="component" value="Unassembled WGS sequence"/>
</dbReference>